<feature type="transmembrane region" description="Helical" evidence="1">
    <location>
        <begin position="83"/>
        <end position="101"/>
    </location>
</feature>
<evidence type="ECO:0000256" key="1">
    <source>
        <dbReference type="SAM" id="Phobius"/>
    </source>
</evidence>
<feature type="transmembrane region" description="Helical" evidence="1">
    <location>
        <begin position="107"/>
        <end position="127"/>
    </location>
</feature>
<dbReference type="OrthoDB" id="8759010at2"/>
<feature type="transmembrane region" description="Helical" evidence="1">
    <location>
        <begin position="175"/>
        <end position="192"/>
    </location>
</feature>
<organism evidence="2 3">
    <name type="scientific">Maritimibacter alkaliphilus HTCC2654</name>
    <dbReference type="NCBI Taxonomy" id="314271"/>
    <lineage>
        <taxon>Bacteria</taxon>
        <taxon>Pseudomonadati</taxon>
        <taxon>Pseudomonadota</taxon>
        <taxon>Alphaproteobacteria</taxon>
        <taxon>Rhodobacterales</taxon>
        <taxon>Roseobacteraceae</taxon>
        <taxon>Maritimibacter</taxon>
    </lineage>
</organism>
<feature type="transmembrane region" description="Helical" evidence="1">
    <location>
        <begin position="148"/>
        <end position="169"/>
    </location>
</feature>
<feature type="transmembrane region" description="Helical" evidence="1">
    <location>
        <begin position="44"/>
        <end position="63"/>
    </location>
</feature>
<dbReference type="RefSeq" id="WP_008329756.1">
    <property type="nucleotide sequence ID" value="NZ_CH902578.1"/>
</dbReference>
<dbReference type="eggNOG" id="COG5395">
    <property type="taxonomic scope" value="Bacteria"/>
</dbReference>
<gene>
    <name evidence="2" type="ORF">RB2654_06172</name>
</gene>
<dbReference type="Proteomes" id="UP000002931">
    <property type="component" value="Unassembled WGS sequence"/>
</dbReference>
<evidence type="ECO:0000313" key="3">
    <source>
        <dbReference type="Proteomes" id="UP000002931"/>
    </source>
</evidence>
<sequence length="205" mass="22610">MTRRLLLIFATVLTVSIAFASYRFFGMGLRAAFPDMAVHIDTVRLAFLAHVVAAPIALAAATFQLMPRLRSRRPALHRWTGRVYGMAILIAAIGALVMAPVSNGGPLASLGFGLLAILWLGTTAIGISRARKRDIDAHRRWMTRSFALTFAAVTLRLELVVLTIAGLTYVEAIEILAWASWVPNLLVAEWLLRRPRRLRVRPATA</sequence>
<dbReference type="AlphaFoldDB" id="A3VM41"/>
<dbReference type="Pfam" id="PF10067">
    <property type="entry name" value="DUF2306"/>
    <property type="match status" value="1"/>
</dbReference>
<keyword evidence="1" id="KW-0812">Transmembrane</keyword>
<protein>
    <submittedName>
        <fullName evidence="2">Membrane protein, putative</fullName>
    </submittedName>
</protein>
<keyword evidence="1" id="KW-0472">Membrane</keyword>
<dbReference type="InterPro" id="IPR018750">
    <property type="entry name" value="DUF2306_membrane"/>
</dbReference>
<reference evidence="2 3" key="1">
    <citation type="journal article" date="2010" name="J. Bacteriol.">
        <title>Genome sequences of Pelagibaca bermudensis HTCC2601T and Maritimibacter alkaliphilus HTCC2654T, the type strains of two marine Roseobacter genera.</title>
        <authorList>
            <person name="Thrash J.C."/>
            <person name="Cho J.C."/>
            <person name="Ferriera S."/>
            <person name="Johnson J."/>
            <person name="Vergin K.L."/>
            <person name="Giovannoni S.J."/>
        </authorList>
    </citation>
    <scope>NUCLEOTIDE SEQUENCE [LARGE SCALE GENOMIC DNA]</scope>
    <source>
        <strain evidence="2 3">HTCC2654</strain>
    </source>
</reference>
<dbReference type="HOGENOM" id="CLU_078522_1_1_5"/>
<name>A3VM41_9RHOB</name>
<evidence type="ECO:0000313" key="2">
    <source>
        <dbReference type="EMBL" id="EAQ10671.1"/>
    </source>
</evidence>
<proteinExistence type="predicted"/>
<comment type="caution">
    <text evidence="2">The sequence shown here is derived from an EMBL/GenBank/DDBJ whole genome shotgun (WGS) entry which is preliminary data.</text>
</comment>
<keyword evidence="3" id="KW-1185">Reference proteome</keyword>
<accession>A3VM41</accession>
<keyword evidence="1" id="KW-1133">Transmembrane helix</keyword>
<dbReference type="EMBL" id="AAMT01000028">
    <property type="protein sequence ID" value="EAQ10671.1"/>
    <property type="molecule type" value="Genomic_DNA"/>
</dbReference>